<comment type="subcellular location">
    <subcellularLocation>
        <location evidence="1">Membrane</location>
        <topology evidence="1">Single-pass membrane protein</topology>
    </subcellularLocation>
</comment>
<protein>
    <submittedName>
        <fullName evidence="7">Translocation/assembly module TamB domain-containing protein</fullName>
    </submittedName>
</protein>
<organism evidence="7 8">
    <name type="scientific">Pseudocalidococcus azoricus BACA0444</name>
    <dbReference type="NCBI Taxonomy" id="2918990"/>
    <lineage>
        <taxon>Bacteria</taxon>
        <taxon>Bacillati</taxon>
        <taxon>Cyanobacteriota</taxon>
        <taxon>Cyanophyceae</taxon>
        <taxon>Acaryochloridales</taxon>
        <taxon>Thermosynechococcaceae</taxon>
        <taxon>Pseudocalidococcus</taxon>
        <taxon>Pseudocalidococcus azoricus</taxon>
    </lineage>
</organism>
<reference evidence="8" key="1">
    <citation type="submission" date="2023-07" db="EMBL/GenBank/DDBJ databases">
        <authorList>
            <person name="Luz R."/>
            <person name="Cordeiro R."/>
            <person name="Fonseca A."/>
            <person name="Goncalves V."/>
        </authorList>
    </citation>
    <scope>NUCLEOTIDE SEQUENCE [LARGE SCALE GENOMIC DNA]</scope>
    <source>
        <strain evidence="8">BACA0444</strain>
    </source>
</reference>
<evidence type="ECO:0000256" key="5">
    <source>
        <dbReference type="SAM" id="Phobius"/>
    </source>
</evidence>
<dbReference type="RefSeq" id="WP_322879390.1">
    <property type="nucleotide sequence ID" value="NZ_JAVMIP010000023.1"/>
</dbReference>
<dbReference type="InterPro" id="IPR007452">
    <property type="entry name" value="TamB_C"/>
</dbReference>
<name>A0AAE4FUK4_9CYAN</name>
<proteinExistence type="predicted"/>
<gene>
    <name evidence="7" type="ORF">RIF25_15355</name>
</gene>
<comment type="caution">
    <text evidence="7">The sequence shown here is derived from an EMBL/GenBank/DDBJ whole genome shotgun (WGS) entry which is preliminary data.</text>
</comment>
<dbReference type="PANTHER" id="PTHR34457">
    <property type="entry name" value="EMBRYO DEFECTIVE 2410"/>
    <property type="match status" value="1"/>
</dbReference>
<sequence>MSNSSQPGENNSPNLRRRSRLVAWRRPIFVGLGLTVATLGGLGWRAWIYINTELSPQIAHRVASILQRPVELGAVERVSLTSIRFGPSAIPAQAGTEAETKGGDRDNATVAGIEVGFNIWEVFISRNLNLDLTLERPLLQVFQEADGRWIDTEIAPIETPKLFRTQTITVRVTDAQAIVIPYQQAPIHISQIGGAIHATQLEADPKINLSLNGNLANQGQWRLRGNWDHANQQGEANLQATDIVLTDFNSFLPPRFRIQQGQLSANLATSLPLPENAWPKVNGWMRVKGLAVKGKNLPQDLKNLDGDLQFQGQTLTVKSLSGRVGRINWQAQGTVNPQAGLNLQAQVAPLDLGQTAQDWQFKLPVAVRGRVAIPKIQIRGSLNNPQIRGELRNQGPIQVDQVGIRQIQAPFQANLQQFQVRNLQIIPQAGGELRGDATLQANGQLQASLRLNQVPADDLFQAYGGPSQIELGSVSARLTATGTLANFNSLQAKLDFQAPEATYPTYGTAFITPQGAVMPILATQLLGGVVTGRGQIRDNRWQLALNSQGIPIRPFFPDFAGTLRGEVELAGQLDALTPQKTQVIAALEVLDSPLGNRATANLAWDGQRIRVNQATAAGINAQGMINAQIQPQLKLTGLDLQIAGRNLGLGELANLGLVQQQLQGLPLAFSLAGQANIQGRLTGTLENLQLQANLGTHNLAVNQIKLAPQLSGHLVYQTQSGLRFTLAGGTDRLDLNLAPNFWPNSFLIQRGQARATGQRQGQTLKVNLAEFPLELLNIHLLPHPRPSLISGRVAGKFALNLHDYSLVGQVNVARPGLANWRGDQLTANLNYSNGTARLQQGQLRKGNSLYTLQAQISQLWQQPELRGQLSVTNGELADLVDLNNLLGLGHLTPPTFATAVAVQPAPVGDIQAPLLVQIRRLTEIQTLQAQAAATPPPPLPQLSELKGQFNAQLNLTASAAKGVNLGFAVEGNDWQWGQYPINRFTTSGRLVNQDILLENLELQSQGGIITARGQLGVNSNSASLRIQNFPITTLRSLVAFPNLDLTGNLNATATLAGSHRQPQVRGQLTLDQAQLNETPITAAAMTFNYSQGRANFNGQAQIDSPEPMIISGSIPYRLPFVTANPGGDEEINVTVKVKDAGLGFINALTDQVNWGGGRGEVNVLVRGTLAQPIVRGQINLEDATFTSPALKGPLTNVTGEIRFNDDRLRVVGLQGLFNAGQIQLSGSLPLVRPFAGTDTDRANPLTLELRKIQVRAADIFAGEVSGDLIVTDTLRSPDIGGVLQLSQGQFYLTDALASGNGATNLQANLPPGFDPVVFNDLQLQLGENFQILRSPVLNFIGQGELTLSGPINNLQPQGQIQLVQGRLNLFTSLFRLTPGQPNLVTFNPGDGLDPSLDLNLQTTVQEVSNPGTLNFGQLGGNNVTTLGSLTPVRIRAQISGRASQLATNFRGVVQLSSTPGRSDTEILSLLGGGFNPNNQAANQLALVNIASAAVLNNIQANIDDFLSNRTTFRLFPALVPPSNNRDSRNNSAVLALGAEVGYQVTDNVTISAVQLLTVPQDPTRLNVGYQLTDRIRLSTQIGLDGNSVGLIEFRTRF</sequence>
<evidence type="ECO:0000256" key="4">
    <source>
        <dbReference type="ARBA" id="ARBA00023136"/>
    </source>
</evidence>
<evidence type="ECO:0000256" key="3">
    <source>
        <dbReference type="ARBA" id="ARBA00022989"/>
    </source>
</evidence>
<evidence type="ECO:0000256" key="2">
    <source>
        <dbReference type="ARBA" id="ARBA00022692"/>
    </source>
</evidence>
<dbReference type="EMBL" id="JAVMIP010000023">
    <property type="protein sequence ID" value="MDS3862178.1"/>
    <property type="molecule type" value="Genomic_DNA"/>
</dbReference>
<evidence type="ECO:0000259" key="6">
    <source>
        <dbReference type="Pfam" id="PF04357"/>
    </source>
</evidence>
<dbReference type="Pfam" id="PF04357">
    <property type="entry name" value="TamB"/>
    <property type="match status" value="1"/>
</dbReference>
<evidence type="ECO:0000256" key="1">
    <source>
        <dbReference type="ARBA" id="ARBA00004167"/>
    </source>
</evidence>
<dbReference type="Proteomes" id="UP001268256">
    <property type="component" value="Unassembled WGS sequence"/>
</dbReference>
<keyword evidence="3 5" id="KW-1133">Transmembrane helix</keyword>
<accession>A0AAE4FUK4</accession>
<evidence type="ECO:0000313" key="7">
    <source>
        <dbReference type="EMBL" id="MDS3862178.1"/>
    </source>
</evidence>
<keyword evidence="8" id="KW-1185">Reference proteome</keyword>
<evidence type="ECO:0000313" key="8">
    <source>
        <dbReference type="Proteomes" id="UP001268256"/>
    </source>
</evidence>
<dbReference type="GO" id="GO:0009306">
    <property type="term" value="P:protein secretion"/>
    <property type="evidence" value="ECO:0007669"/>
    <property type="project" value="InterPro"/>
</dbReference>
<feature type="domain" description="Translocation and assembly module TamB C-terminal" evidence="6">
    <location>
        <begin position="1214"/>
        <end position="1597"/>
    </location>
</feature>
<feature type="transmembrane region" description="Helical" evidence="5">
    <location>
        <begin position="27"/>
        <end position="47"/>
    </location>
</feature>
<dbReference type="PANTHER" id="PTHR34457:SF3">
    <property type="entry name" value="PROTEIN TIC236, CHLOROPLASTIC"/>
    <property type="match status" value="1"/>
</dbReference>
<dbReference type="GO" id="GO:0005886">
    <property type="term" value="C:plasma membrane"/>
    <property type="evidence" value="ECO:0007669"/>
    <property type="project" value="InterPro"/>
</dbReference>
<dbReference type="InterPro" id="IPR053022">
    <property type="entry name" value="Chloroplast_translocon_comp"/>
</dbReference>
<keyword evidence="2 5" id="KW-0812">Transmembrane</keyword>
<keyword evidence="4 5" id="KW-0472">Membrane</keyword>